<sequence>MTTPPGQCPQCWAHGHDPTIHAQLPAHAKVCQACIDCKAAGHPNLIPKK</sequence>
<dbReference type="RefSeq" id="WP_346100541.1">
    <property type="nucleotide sequence ID" value="NZ_BAAABY010000070.1"/>
</dbReference>
<keyword evidence="2" id="KW-1185">Reference proteome</keyword>
<protein>
    <recommendedName>
        <fullName evidence="3">PRL2-8</fullName>
    </recommendedName>
</protein>
<reference evidence="2" key="1">
    <citation type="journal article" date="2019" name="Int. J. Syst. Evol. Microbiol.">
        <title>The Global Catalogue of Microorganisms (GCM) 10K type strain sequencing project: providing services to taxonomists for standard genome sequencing and annotation.</title>
        <authorList>
            <consortium name="The Broad Institute Genomics Platform"/>
            <consortium name="The Broad Institute Genome Sequencing Center for Infectious Disease"/>
            <person name="Wu L."/>
            <person name="Ma J."/>
        </authorList>
    </citation>
    <scope>NUCLEOTIDE SEQUENCE [LARGE SCALE GENOMIC DNA]</scope>
    <source>
        <strain evidence="2">JCM 4805</strain>
    </source>
</reference>
<name>A0ABP3LK01_9ACTN</name>
<gene>
    <name evidence="1" type="ORF">GCM10010361_78710</name>
</gene>
<accession>A0ABP3LK01</accession>
<evidence type="ECO:0000313" key="2">
    <source>
        <dbReference type="Proteomes" id="UP001500909"/>
    </source>
</evidence>
<proteinExistence type="predicted"/>
<comment type="caution">
    <text evidence="1">The sequence shown here is derived from an EMBL/GenBank/DDBJ whole genome shotgun (WGS) entry which is preliminary data.</text>
</comment>
<organism evidence="1 2">
    <name type="scientific">Streptomyces olivaceiscleroticus</name>
    <dbReference type="NCBI Taxonomy" id="68245"/>
    <lineage>
        <taxon>Bacteria</taxon>
        <taxon>Bacillati</taxon>
        <taxon>Actinomycetota</taxon>
        <taxon>Actinomycetes</taxon>
        <taxon>Kitasatosporales</taxon>
        <taxon>Streptomycetaceae</taxon>
        <taxon>Streptomyces</taxon>
    </lineage>
</organism>
<evidence type="ECO:0000313" key="1">
    <source>
        <dbReference type="EMBL" id="GAA0501387.1"/>
    </source>
</evidence>
<dbReference type="Proteomes" id="UP001500909">
    <property type="component" value="Unassembled WGS sequence"/>
</dbReference>
<dbReference type="EMBL" id="BAAABY010000070">
    <property type="protein sequence ID" value="GAA0501387.1"/>
    <property type="molecule type" value="Genomic_DNA"/>
</dbReference>
<evidence type="ECO:0008006" key="3">
    <source>
        <dbReference type="Google" id="ProtNLM"/>
    </source>
</evidence>